<name>A0ABX1N3U0_9RHOO</name>
<gene>
    <name evidence="1" type="ORF">GO608_11450</name>
</gene>
<dbReference type="Proteomes" id="UP000601990">
    <property type="component" value="Unassembled WGS sequence"/>
</dbReference>
<protein>
    <submittedName>
        <fullName evidence="1">Uncharacterized protein</fullName>
    </submittedName>
</protein>
<dbReference type="EMBL" id="WTVH01000021">
    <property type="protein sequence ID" value="NMF93944.1"/>
    <property type="molecule type" value="Genomic_DNA"/>
</dbReference>
<accession>A0ABX1N3U0</accession>
<reference evidence="1" key="1">
    <citation type="submission" date="2019-12" db="EMBL/GenBank/DDBJ databases">
        <title>Comparative genomics gives insights into the taxonomy of the Azoarcus-Aromatoleum group and reveals separate origins of nif in the plant-associated Azoarcus and non-plant-associated Aromatoleum sub-groups.</title>
        <authorList>
            <person name="Lafos M."/>
            <person name="Maluk M."/>
            <person name="Batista M."/>
            <person name="Junghare M."/>
            <person name="Carmona M."/>
            <person name="Faoro H."/>
            <person name="Cruz L.M."/>
            <person name="Battistoni F."/>
            <person name="De Souza E."/>
            <person name="Pedrosa F."/>
            <person name="Chen W.-M."/>
            <person name="Poole P.S."/>
            <person name="Dixon R.A."/>
            <person name="James E.K."/>
        </authorList>
    </citation>
    <scope>NUCLEOTIDE SEQUENCE</scope>
    <source>
        <strain evidence="1">U120</strain>
    </source>
</reference>
<organism evidence="1 2">
    <name type="scientific">Aromatoleum buckelii</name>
    <dbReference type="NCBI Taxonomy" id="200254"/>
    <lineage>
        <taxon>Bacteria</taxon>
        <taxon>Pseudomonadati</taxon>
        <taxon>Pseudomonadota</taxon>
        <taxon>Betaproteobacteria</taxon>
        <taxon>Rhodocyclales</taxon>
        <taxon>Rhodocyclaceae</taxon>
        <taxon>Aromatoleum</taxon>
    </lineage>
</organism>
<keyword evidence="2" id="KW-1185">Reference proteome</keyword>
<sequence length="1547" mass="165493">MLASASFEWDSAVFLRARSDELSPAASAALKRIAAEVSTLERDEALHVRVRSWPPALESLAPPTQLLAEHGRIVESLGPFETDDFDLIWFDLFYDVELALVLDAGSGAPLILIPRTSVSLLTGTAEVSHMALAPGTVWMRAQALHSSAPTSGYAGLRIREGSLRFSQPVQVIGGALRAMPGTIVTLQLSLVSAPSPPPSPHGGDARDLRVDTPAAATFIFQVGGAGRLSSAATGRLAVYTSRIELAYESASAEYDADLRRLCFGVSPSPAMLGSADPASQLFMPRGEARIARASWALPVVVAPTGDPASLGDVSGSGGYLLGLDPGLTAKFEPWGMRADHMLVLASLLIESGLLYLRARSKAPLRQELQLWRADAATSRLELSAREELQFLLLALAGPNGGEMLSGEHLHCRAYLDRPIDASGGKPQFHSDRARIVLTSRADELRIHVSALADAPKDPVTGAAQVRSDASFILNNALVRASPAAQLTLSGPLTDRQSVRSGVLQLQLATRFVLPTLPDPYAANISRYAPRRGLPLSERSAGELIASVRWATPEAPTLGFELRQTEAALARVFLPITPAPIEPFSRIDRLALLESHFARTGGQGPEVFRLLDVSSRADLFGVGFNPVGREHRSGAAALTLRGLDLAAPVHDVSAFTLPAFQWEPVYNLATPDALAGFPDKLVSPTDGGATRIATSSTSVVALAPIPVVTTMLEEYGAEPGSVLGARFTLPFGIVASARLETPQQPMLHELPQFTSTAPAFTALGMSGGLQVTLTAAEPSPLQPAGSPGALPGMAIQTDNAGGWNVLKSASVDEMFNDSFAKMTPMAPVERIDVSGYGATTFSNWRRTSSQATGVTQVKFEAMVGRTSKEVVQVRSRLYPWAAVVVRIITMSRTGSAGVFRRDSGWQAASDGDYNLPGCIVHRGVAPRLTNIRRIRDTTNVYERMYGGELVKLVGVLFDADVEVESVTLGANGEGRVPARDIVGYVQVSPTDSKGNLKPLTAEQLSDLLQHTGAIGGPLDCELNIAQSGIHMRLSRLEVDRTETLAGGAQFAAVVRGAAELPLAGQWTFVYRPHDQQDFGPLEPTRPIPLIRANAVAGAPSPCRFADASELHRLTQPKSEYAVLWSGDAQRLLAPQPQLKFSEPILHAGSALLFADMYALAAGGVAIFPRSDLANPLPVGTTLRLTGRRRVRLEIPQQPSLAAGQFRLPAAERTMSQSAAFRFRSRLHPDSTAHLTIDSDQTPNWSCTIGPVSSLADIAGLNELLQVRGELTSSAASAPQLANPRMIFGGPLAPVQKVLHFLSGFGLGFPFDISITNVKYGFKSGWKYVFPKYGLEKLAADLGKLPEIELKGRWGIESEVAKDINKIVAEHSIISTKGTSKAALRGWHFNLEAEAKCHCNVLSLVGILKGNADGVYKFELSGEEDGTTRLSYLFGVGWSGDADVVGIDFSGEHSYGIVFRHFIGKEQLELGGASEWGVEATFGKGLAAAKVSFELIALVERTEDIHFKGEGTLAIDLTVGWVLSKEYEVEFTVDEVLEAVEFAADKVLP</sequence>
<proteinExistence type="predicted"/>
<comment type="caution">
    <text evidence="1">The sequence shown here is derived from an EMBL/GenBank/DDBJ whole genome shotgun (WGS) entry which is preliminary data.</text>
</comment>
<evidence type="ECO:0000313" key="1">
    <source>
        <dbReference type="EMBL" id="NMF93944.1"/>
    </source>
</evidence>
<evidence type="ECO:0000313" key="2">
    <source>
        <dbReference type="Proteomes" id="UP000601990"/>
    </source>
</evidence>